<proteinExistence type="predicted"/>
<dbReference type="EnsemblProtists" id="EKX31996">
    <property type="protein sequence ID" value="EKX31996"/>
    <property type="gene ID" value="GUITHDRAFT_148936"/>
</dbReference>
<dbReference type="GeneID" id="17288727"/>
<reference evidence="4" key="2">
    <citation type="submission" date="2012-11" db="EMBL/GenBank/DDBJ databases">
        <authorList>
            <person name="Kuo A."/>
            <person name="Curtis B.A."/>
            <person name="Tanifuji G."/>
            <person name="Burki F."/>
            <person name="Gruber A."/>
            <person name="Irimia M."/>
            <person name="Maruyama S."/>
            <person name="Arias M.C."/>
            <person name="Ball S.G."/>
            <person name="Gile G.H."/>
            <person name="Hirakawa Y."/>
            <person name="Hopkins J.F."/>
            <person name="Rensing S.A."/>
            <person name="Schmutz J."/>
            <person name="Symeonidi A."/>
            <person name="Elias M."/>
            <person name="Eveleigh R.J."/>
            <person name="Herman E.K."/>
            <person name="Klute M.J."/>
            <person name="Nakayama T."/>
            <person name="Obornik M."/>
            <person name="Reyes-Prieto A."/>
            <person name="Armbrust E.V."/>
            <person name="Aves S.J."/>
            <person name="Beiko R.G."/>
            <person name="Coutinho P."/>
            <person name="Dacks J.B."/>
            <person name="Durnford D.G."/>
            <person name="Fast N.M."/>
            <person name="Green B.R."/>
            <person name="Grisdale C."/>
            <person name="Hempe F."/>
            <person name="Henrissat B."/>
            <person name="Hoppner M.P."/>
            <person name="Ishida K.-I."/>
            <person name="Kim E."/>
            <person name="Koreny L."/>
            <person name="Kroth P.G."/>
            <person name="Liu Y."/>
            <person name="Malik S.-B."/>
            <person name="Maier U.G."/>
            <person name="McRose D."/>
            <person name="Mock T."/>
            <person name="Neilson J.A."/>
            <person name="Onodera N.T."/>
            <person name="Poole A.M."/>
            <person name="Pritham E.J."/>
            <person name="Richards T.A."/>
            <person name="Rocap G."/>
            <person name="Roy S.W."/>
            <person name="Sarai C."/>
            <person name="Schaack S."/>
            <person name="Shirato S."/>
            <person name="Slamovits C.H."/>
            <person name="Spencer D.F."/>
            <person name="Suzuki S."/>
            <person name="Worden A.Z."/>
            <person name="Zauner S."/>
            <person name="Barry K."/>
            <person name="Bell C."/>
            <person name="Bharti A.K."/>
            <person name="Crow J.A."/>
            <person name="Grimwood J."/>
            <person name="Kramer R."/>
            <person name="Lindquist E."/>
            <person name="Lucas S."/>
            <person name="Salamov A."/>
            <person name="McFadden G.I."/>
            <person name="Lane C.E."/>
            <person name="Keeling P.J."/>
            <person name="Gray M.W."/>
            <person name="Grigoriev I.V."/>
            <person name="Archibald J.M."/>
        </authorList>
    </citation>
    <scope>NUCLEOTIDE SEQUENCE</scope>
    <source>
        <strain evidence="4">CCMP2712</strain>
    </source>
</reference>
<protein>
    <submittedName>
        <fullName evidence="2 3">Uncharacterized protein</fullName>
    </submittedName>
</protein>
<accession>L1I6W9</accession>
<feature type="region of interest" description="Disordered" evidence="1">
    <location>
        <begin position="44"/>
        <end position="113"/>
    </location>
</feature>
<dbReference type="EMBL" id="JH993220">
    <property type="protein sequence ID" value="EKX31996.1"/>
    <property type="molecule type" value="Genomic_DNA"/>
</dbReference>
<dbReference type="PaxDb" id="55529-EKX31996"/>
<keyword evidence="4" id="KW-1185">Reference proteome</keyword>
<evidence type="ECO:0000313" key="2">
    <source>
        <dbReference type="EMBL" id="EKX31996.1"/>
    </source>
</evidence>
<evidence type="ECO:0000313" key="3">
    <source>
        <dbReference type="EnsemblProtists" id="EKX31996"/>
    </source>
</evidence>
<dbReference type="AlphaFoldDB" id="L1I6W9"/>
<organism evidence="2">
    <name type="scientific">Guillardia theta (strain CCMP2712)</name>
    <name type="common">Cryptophyte</name>
    <dbReference type="NCBI Taxonomy" id="905079"/>
    <lineage>
        <taxon>Eukaryota</taxon>
        <taxon>Cryptophyceae</taxon>
        <taxon>Pyrenomonadales</taxon>
        <taxon>Geminigeraceae</taxon>
        <taxon>Guillardia</taxon>
    </lineage>
</organism>
<sequence length="136" mass="14818">MLPPAPLPCPLSLFLSFYGSSPLTAVVSHQDNLVTDFESLRAREPVDWAGEDPTHSDHEQQGEEGEVRWLDSSQTISCSPRSKPQPRMLPSTGARQLARATLDQQGECSSGSRGYAVAGKHYRALSLPPTCDRNPS</sequence>
<name>L1I6W9_GUITC</name>
<feature type="compositionally biased region" description="Polar residues" evidence="1">
    <location>
        <begin position="102"/>
        <end position="112"/>
    </location>
</feature>
<gene>
    <name evidence="2" type="ORF">GUITHDRAFT_148936</name>
</gene>
<dbReference type="KEGG" id="gtt:GUITHDRAFT_148936"/>
<reference evidence="2 4" key="1">
    <citation type="journal article" date="2012" name="Nature">
        <title>Algal genomes reveal evolutionary mosaicism and the fate of nucleomorphs.</title>
        <authorList>
            <consortium name="DOE Joint Genome Institute"/>
            <person name="Curtis B.A."/>
            <person name="Tanifuji G."/>
            <person name="Burki F."/>
            <person name="Gruber A."/>
            <person name="Irimia M."/>
            <person name="Maruyama S."/>
            <person name="Arias M.C."/>
            <person name="Ball S.G."/>
            <person name="Gile G.H."/>
            <person name="Hirakawa Y."/>
            <person name="Hopkins J.F."/>
            <person name="Kuo A."/>
            <person name="Rensing S.A."/>
            <person name="Schmutz J."/>
            <person name="Symeonidi A."/>
            <person name="Elias M."/>
            <person name="Eveleigh R.J."/>
            <person name="Herman E.K."/>
            <person name="Klute M.J."/>
            <person name="Nakayama T."/>
            <person name="Obornik M."/>
            <person name="Reyes-Prieto A."/>
            <person name="Armbrust E.V."/>
            <person name="Aves S.J."/>
            <person name="Beiko R.G."/>
            <person name="Coutinho P."/>
            <person name="Dacks J.B."/>
            <person name="Durnford D.G."/>
            <person name="Fast N.M."/>
            <person name="Green B.R."/>
            <person name="Grisdale C.J."/>
            <person name="Hempel F."/>
            <person name="Henrissat B."/>
            <person name="Hoppner M.P."/>
            <person name="Ishida K."/>
            <person name="Kim E."/>
            <person name="Koreny L."/>
            <person name="Kroth P.G."/>
            <person name="Liu Y."/>
            <person name="Malik S.B."/>
            <person name="Maier U.G."/>
            <person name="McRose D."/>
            <person name="Mock T."/>
            <person name="Neilson J.A."/>
            <person name="Onodera N.T."/>
            <person name="Poole A.M."/>
            <person name="Pritham E.J."/>
            <person name="Richards T.A."/>
            <person name="Rocap G."/>
            <person name="Roy S.W."/>
            <person name="Sarai C."/>
            <person name="Schaack S."/>
            <person name="Shirato S."/>
            <person name="Slamovits C.H."/>
            <person name="Spencer D.F."/>
            <person name="Suzuki S."/>
            <person name="Worden A.Z."/>
            <person name="Zauner S."/>
            <person name="Barry K."/>
            <person name="Bell C."/>
            <person name="Bharti A.K."/>
            <person name="Crow J.A."/>
            <person name="Grimwood J."/>
            <person name="Kramer R."/>
            <person name="Lindquist E."/>
            <person name="Lucas S."/>
            <person name="Salamov A."/>
            <person name="McFadden G.I."/>
            <person name="Lane C.E."/>
            <person name="Keeling P.J."/>
            <person name="Gray M.W."/>
            <person name="Grigoriev I.V."/>
            <person name="Archibald J.M."/>
        </authorList>
    </citation>
    <scope>NUCLEOTIDE SEQUENCE</scope>
    <source>
        <strain evidence="2 4">CCMP2712</strain>
    </source>
</reference>
<evidence type="ECO:0000313" key="4">
    <source>
        <dbReference type="Proteomes" id="UP000011087"/>
    </source>
</evidence>
<dbReference type="HOGENOM" id="CLU_1942102_0_0_1"/>
<reference evidence="3" key="3">
    <citation type="submission" date="2015-06" db="UniProtKB">
        <authorList>
            <consortium name="EnsemblProtists"/>
        </authorList>
    </citation>
    <scope>IDENTIFICATION</scope>
</reference>
<dbReference type="RefSeq" id="XP_005818976.1">
    <property type="nucleotide sequence ID" value="XM_005818919.1"/>
</dbReference>
<dbReference type="Proteomes" id="UP000011087">
    <property type="component" value="Unassembled WGS sequence"/>
</dbReference>
<evidence type="ECO:0000256" key="1">
    <source>
        <dbReference type="SAM" id="MobiDB-lite"/>
    </source>
</evidence>
<feature type="compositionally biased region" description="Basic and acidic residues" evidence="1">
    <location>
        <begin position="44"/>
        <end position="69"/>
    </location>
</feature>
<feature type="compositionally biased region" description="Polar residues" evidence="1">
    <location>
        <begin position="71"/>
        <end position="82"/>
    </location>
</feature>